<dbReference type="InterPro" id="IPR039353">
    <property type="entry name" value="TF_Adf1"/>
</dbReference>
<feature type="region of interest" description="Disordered" evidence="2">
    <location>
        <begin position="396"/>
        <end position="443"/>
    </location>
</feature>
<proteinExistence type="predicted"/>
<dbReference type="InterPro" id="IPR006578">
    <property type="entry name" value="MADF-dom"/>
</dbReference>
<dbReference type="GO" id="GO:0003677">
    <property type="term" value="F:DNA binding"/>
    <property type="evidence" value="ECO:0007669"/>
    <property type="project" value="InterPro"/>
</dbReference>
<dbReference type="GO" id="GO:0006357">
    <property type="term" value="P:regulation of transcription by RNA polymerase II"/>
    <property type="evidence" value="ECO:0007669"/>
    <property type="project" value="TreeGrafter"/>
</dbReference>
<keyword evidence="5" id="KW-1185">Reference proteome</keyword>
<feature type="region of interest" description="Disordered" evidence="2">
    <location>
        <begin position="339"/>
        <end position="369"/>
    </location>
</feature>
<keyword evidence="1" id="KW-0539">Nucleus</keyword>
<dbReference type="GO" id="GO:0005634">
    <property type="term" value="C:nucleus"/>
    <property type="evidence" value="ECO:0007669"/>
    <property type="project" value="UniProtKB-SubCell"/>
</dbReference>
<dbReference type="GO" id="GO:0005667">
    <property type="term" value="C:transcription regulator complex"/>
    <property type="evidence" value="ECO:0007669"/>
    <property type="project" value="TreeGrafter"/>
</dbReference>
<dbReference type="PROSITE" id="PS51031">
    <property type="entry name" value="BESS"/>
    <property type="match status" value="1"/>
</dbReference>
<dbReference type="PANTHER" id="PTHR12243:SF60">
    <property type="entry name" value="SI:CH211-15D5.12-RELATED"/>
    <property type="match status" value="1"/>
</dbReference>
<accession>A0A8T2N8R2</accession>
<protein>
    <recommendedName>
        <fullName evidence="3">BESS domain-containing protein</fullName>
    </recommendedName>
</protein>
<dbReference type="OrthoDB" id="5984255at2759"/>
<dbReference type="Pfam" id="PF10545">
    <property type="entry name" value="MADF_DNA_bdg"/>
    <property type="match status" value="1"/>
</dbReference>
<dbReference type="Pfam" id="PF02944">
    <property type="entry name" value="BESS"/>
    <property type="match status" value="1"/>
</dbReference>
<evidence type="ECO:0000256" key="1">
    <source>
        <dbReference type="PROSITE-ProRule" id="PRU00371"/>
    </source>
</evidence>
<comment type="caution">
    <text evidence="4">The sequence shown here is derived from an EMBL/GenBank/DDBJ whole genome shotgun (WGS) entry which is preliminary data.</text>
</comment>
<dbReference type="SMART" id="SM00595">
    <property type="entry name" value="MADF"/>
    <property type="match status" value="1"/>
</dbReference>
<dbReference type="EMBL" id="JAFBMS010000130">
    <property type="protein sequence ID" value="KAG9335051.1"/>
    <property type="molecule type" value="Genomic_DNA"/>
</dbReference>
<reference evidence="4" key="1">
    <citation type="thesis" date="2021" institute="BYU ScholarsArchive" country="Provo, UT, USA">
        <title>Applications of and Algorithms for Genome Assembly and Genomic Analyses with an Emphasis on Marine Teleosts.</title>
        <authorList>
            <person name="Pickett B.D."/>
        </authorList>
    </citation>
    <scope>NUCLEOTIDE SEQUENCE</scope>
    <source>
        <strain evidence="4">HI-2016</strain>
    </source>
</reference>
<evidence type="ECO:0000256" key="2">
    <source>
        <dbReference type="SAM" id="MobiDB-lite"/>
    </source>
</evidence>
<sequence length="516" mass="57449">MKSSLILEAEIVGADRQLFSRRDVGVLVLQKQLLQRLQLFLGEDGAVASRAPLDLVEEEFFRVAPTARVALPRRLTCCRVQLSFEGIPAAYSRKNLEGHIVFLTLPWRSGRRVNADGVLPQATSLWKLGEDICDGEGELPLLGLILLFHGLYYLHPAPPPPPLQIKKKKKRAAGWQRSRECPAECERFYLRHQASFSECISQFKSHICAFGGGVGKGGSTCSQIAAAKAPLCDVATRSHTTEESSLLLCFSSEEMEEKLILAVSGYPELYNSTLPFSCVRHLAEETKKKWKNLRDRYTKDIKADQNRVGTGQEPGAQKQWRFRHFLDFLKPFVRDRSHRASCKQEAQDYSTTSDEGDDKSQISLLPPKPAPKLAAVPQLAGVTQLALVTQLTPVPPPASASMHNSGPVPVPAPSPTPGHKCPPSFTSPSSSSGLSLGRKRGKYKKRKLAEEEELMNDEDELFLLSLAPAMKRLTPQKRCEARIRIQRIMFEAMSSQNMITSATNRKRRDRNCSSMC</sequence>
<feature type="compositionally biased region" description="Low complexity" evidence="2">
    <location>
        <begin position="422"/>
        <end position="436"/>
    </location>
</feature>
<comment type="subcellular location">
    <subcellularLocation>
        <location evidence="1">Nucleus</location>
    </subcellularLocation>
</comment>
<dbReference type="Proteomes" id="UP000824540">
    <property type="component" value="Unassembled WGS sequence"/>
</dbReference>
<evidence type="ECO:0000313" key="5">
    <source>
        <dbReference type="Proteomes" id="UP000824540"/>
    </source>
</evidence>
<evidence type="ECO:0000259" key="3">
    <source>
        <dbReference type="PROSITE" id="PS51031"/>
    </source>
</evidence>
<name>A0A8T2N8R2_9TELE</name>
<dbReference type="InterPro" id="IPR004210">
    <property type="entry name" value="BESS_motif"/>
</dbReference>
<evidence type="ECO:0000313" key="4">
    <source>
        <dbReference type="EMBL" id="KAG9335051.1"/>
    </source>
</evidence>
<feature type="domain" description="BESS" evidence="3">
    <location>
        <begin position="456"/>
        <end position="495"/>
    </location>
</feature>
<dbReference type="PANTHER" id="PTHR12243">
    <property type="entry name" value="MADF DOMAIN TRANSCRIPTION FACTOR"/>
    <property type="match status" value="1"/>
</dbReference>
<gene>
    <name evidence="4" type="ORF">JZ751_005726</name>
</gene>
<dbReference type="AlphaFoldDB" id="A0A8T2N8R2"/>
<organism evidence="4 5">
    <name type="scientific">Albula glossodonta</name>
    <name type="common">roundjaw bonefish</name>
    <dbReference type="NCBI Taxonomy" id="121402"/>
    <lineage>
        <taxon>Eukaryota</taxon>
        <taxon>Metazoa</taxon>
        <taxon>Chordata</taxon>
        <taxon>Craniata</taxon>
        <taxon>Vertebrata</taxon>
        <taxon>Euteleostomi</taxon>
        <taxon>Actinopterygii</taxon>
        <taxon>Neopterygii</taxon>
        <taxon>Teleostei</taxon>
        <taxon>Albuliformes</taxon>
        <taxon>Albulidae</taxon>
        <taxon>Albula</taxon>
    </lineage>
</organism>